<dbReference type="PANTHER" id="PTHR12053:SF3">
    <property type="entry name" value="CARBOXYPEPTIDASE Q"/>
    <property type="match status" value="1"/>
</dbReference>
<keyword evidence="23" id="KW-1185">Reference proteome</keyword>
<dbReference type="OrthoDB" id="9769665at2"/>
<accession>A0A4Q8QFY7</accession>
<dbReference type="PANTHER" id="PTHR12053">
    <property type="entry name" value="PROTEASE FAMILY M28 PLASMA GLUTAMATE CARBOXYPEPTIDASE-RELATED"/>
    <property type="match status" value="1"/>
</dbReference>
<evidence type="ECO:0000256" key="20">
    <source>
        <dbReference type="ARBA" id="ARBA00033328"/>
    </source>
</evidence>
<evidence type="ECO:0000256" key="8">
    <source>
        <dbReference type="ARBA" id="ARBA00022670"/>
    </source>
</evidence>
<evidence type="ECO:0000256" key="19">
    <source>
        <dbReference type="ARBA" id="ARBA00025833"/>
    </source>
</evidence>
<evidence type="ECO:0000256" key="12">
    <source>
        <dbReference type="ARBA" id="ARBA00022824"/>
    </source>
</evidence>
<keyword evidence="12" id="KW-0256">Endoplasmic reticulum</keyword>
<keyword evidence="18" id="KW-0458">Lysosome</keyword>
<keyword evidence="8" id="KW-0645">Protease</keyword>
<proteinExistence type="predicted"/>
<keyword evidence="17" id="KW-0325">Glycoprotein</keyword>
<evidence type="ECO:0000256" key="16">
    <source>
        <dbReference type="ARBA" id="ARBA00023145"/>
    </source>
</evidence>
<evidence type="ECO:0000256" key="15">
    <source>
        <dbReference type="ARBA" id="ARBA00023049"/>
    </source>
</evidence>
<dbReference type="Proteomes" id="UP000291981">
    <property type="component" value="Unassembled WGS sequence"/>
</dbReference>
<sequence length="465" mass="51435">MKKFLLLALFVTSSITFSQSEDEKQIKAIYDMALTNGKAYDWLNYLSNQIGGRLSGSVQAQQAVEYTRNQLDSLGLDRVWLQPVMVPKWVRGTPEFAYIETKPGLTTNVPICALGGSVATPDVGIKANVIEVKGIEDLEKLGKEKIEGKIVFYNRPMDPTQISTFSAYSGCVDQRYSGAAEAGKFGAAGVIVRSMNLRLDNLPHTGSMSYGDTPVNNRIPAAAISTKGAELLSTTLALNPEIKFYFKQNCKQLEDVQSYNVVGEIRGSTYPNEIMVVGGHLDSWDLGDGSHDDGAGCVQSMDVLRLLWETGYKPQRTLRVVLFMNEENGLRGGNKYAEMARQRNEKHVFALESDAGGFTPRGFSFDCSEENFEQVLSWKKLFEPYLIHMFVKGGGGADIGPLKDDNIVLAGLRPDSQRYFDHHHAENDTFEHVNKRELELGAATMASLVYLMDKYGPVPTPKIKG</sequence>
<protein>
    <recommendedName>
        <fullName evidence="5">Carboxypeptidase Q</fullName>
    </recommendedName>
    <alternativeName>
        <fullName evidence="20">Plasma glutamate carboxypeptidase</fullName>
    </alternativeName>
</protein>
<gene>
    <name evidence="22" type="ORF">EW142_06445</name>
</gene>
<keyword evidence="6" id="KW-0964">Secreted</keyword>
<dbReference type="InterPro" id="IPR007484">
    <property type="entry name" value="Peptidase_M28"/>
</dbReference>
<evidence type="ECO:0000313" key="23">
    <source>
        <dbReference type="Proteomes" id="UP000291981"/>
    </source>
</evidence>
<evidence type="ECO:0000256" key="6">
    <source>
        <dbReference type="ARBA" id="ARBA00022525"/>
    </source>
</evidence>
<dbReference type="GO" id="GO:0006508">
    <property type="term" value="P:proteolysis"/>
    <property type="evidence" value="ECO:0007669"/>
    <property type="project" value="UniProtKB-KW"/>
</dbReference>
<dbReference type="AlphaFoldDB" id="A0A4Q8QFY7"/>
<evidence type="ECO:0000256" key="14">
    <source>
        <dbReference type="ARBA" id="ARBA00023034"/>
    </source>
</evidence>
<dbReference type="GO" id="GO:0005764">
    <property type="term" value="C:lysosome"/>
    <property type="evidence" value="ECO:0007669"/>
    <property type="project" value="UniProtKB-SubCell"/>
</dbReference>
<keyword evidence="11" id="KW-0378">Hydrolase</keyword>
<keyword evidence="13" id="KW-0862">Zinc</keyword>
<evidence type="ECO:0000256" key="13">
    <source>
        <dbReference type="ARBA" id="ARBA00022833"/>
    </source>
</evidence>
<dbReference type="InterPro" id="IPR039866">
    <property type="entry name" value="CPQ"/>
</dbReference>
<evidence type="ECO:0000256" key="18">
    <source>
        <dbReference type="ARBA" id="ARBA00023228"/>
    </source>
</evidence>
<dbReference type="GO" id="GO:0070573">
    <property type="term" value="F:metallodipeptidase activity"/>
    <property type="evidence" value="ECO:0007669"/>
    <property type="project" value="InterPro"/>
</dbReference>
<evidence type="ECO:0000256" key="2">
    <source>
        <dbReference type="ARBA" id="ARBA00004371"/>
    </source>
</evidence>
<keyword evidence="16" id="KW-0865">Zymogen</keyword>
<comment type="subcellular location">
    <subcellularLocation>
        <location evidence="1">Endoplasmic reticulum</location>
    </subcellularLocation>
    <subcellularLocation>
        <location evidence="3">Golgi apparatus</location>
    </subcellularLocation>
    <subcellularLocation>
        <location evidence="2">Lysosome</location>
    </subcellularLocation>
    <subcellularLocation>
        <location evidence="4">Secreted</location>
    </subcellularLocation>
</comment>
<name>A0A4Q8QFY7_9FLAO</name>
<evidence type="ECO:0000256" key="1">
    <source>
        <dbReference type="ARBA" id="ARBA00004240"/>
    </source>
</evidence>
<dbReference type="GO" id="GO:0046872">
    <property type="term" value="F:metal ion binding"/>
    <property type="evidence" value="ECO:0007669"/>
    <property type="project" value="UniProtKB-KW"/>
</dbReference>
<evidence type="ECO:0000256" key="10">
    <source>
        <dbReference type="ARBA" id="ARBA00022729"/>
    </source>
</evidence>
<dbReference type="EMBL" id="SGIU01000001">
    <property type="protein sequence ID" value="TAI49435.1"/>
    <property type="molecule type" value="Genomic_DNA"/>
</dbReference>
<keyword evidence="10" id="KW-0732">Signal</keyword>
<dbReference type="Pfam" id="PF04389">
    <property type="entry name" value="Peptidase_M28"/>
    <property type="match status" value="1"/>
</dbReference>
<dbReference type="SUPFAM" id="SSF53187">
    <property type="entry name" value="Zn-dependent exopeptidases"/>
    <property type="match status" value="1"/>
</dbReference>
<comment type="subunit">
    <text evidence="19">Homodimer. The monomeric form is inactive while the homodimer is active.</text>
</comment>
<feature type="domain" description="Peptidase M28" evidence="21">
    <location>
        <begin position="260"/>
        <end position="447"/>
    </location>
</feature>
<evidence type="ECO:0000256" key="17">
    <source>
        <dbReference type="ARBA" id="ARBA00023180"/>
    </source>
</evidence>
<comment type="caution">
    <text evidence="22">The sequence shown here is derived from an EMBL/GenBank/DDBJ whole genome shotgun (WGS) entry which is preliminary data.</text>
</comment>
<dbReference type="Gene3D" id="3.40.630.10">
    <property type="entry name" value="Zn peptidases"/>
    <property type="match status" value="1"/>
</dbReference>
<dbReference type="RefSeq" id="WP_130611320.1">
    <property type="nucleotide sequence ID" value="NZ_SGIU01000001.1"/>
</dbReference>
<evidence type="ECO:0000256" key="3">
    <source>
        <dbReference type="ARBA" id="ARBA00004555"/>
    </source>
</evidence>
<reference evidence="22 23" key="1">
    <citation type="submission" date="2019-02" db="EMBL/GenBank/DDBJ databases">
        <title>Draft genome sequence of Muricauda sp. 176CP4-71.</title>
        <authorList>
            <person name="Park J.-S."/>
        </authorList>
    </citation>
    <scope>NUCLEOTIDE SEQUENCE [LARGE SCALE GENOMIC DNA]</scope>
    <source>
        <strain evidence="22 23">176CP4-71</strain>
    </source>
</reference>
<evidence type="ECO:0000259" key="21">
    <source>
        <dbReference type="Pfam" id="PF04389"/>
    </source>
</evidence>
<dbReference type="Gene3D" id="3.50.30.30">
    <property type="match status" value="1"/>
</dbReference>
<evidence type="ECO:0000313" key="22">
    <source>
        <dbReference type="EMBL" id="TAI49435.1"/>
    </source>
</evidence>
<evidence type="ECO:0000256" key="7">
    <source>
        <dbReference type="ARBA" id="ARBA00022645"/>
    </source>
</evidence>
<evidence type="ECO:0000256" key="11">
    <source>
        <dbReference type="ARBA" id="ARBA00022801"/>
    </source>
</evidence>
<dbReference type="GO" id="GO:0004180">
    <property type="term" value="F:carboxypeptidase activity"/>
    <property type="evidence" value="ECO:0007669"/>
    <property type="project" value="UniProtKB-KW"/>
</dbReference>
<evidence type="ECO:0000256" key="5">
    <source>
        <dbReference type="ARBA" id="ARBA00014116"/>
    </source>
</evidence>
<evidence type="ECO:0000256" key="9">
    <source>
        <dbReference type="ARBA" id="ARBA00022723"/>
    </source>
</evidence>
<organism evidence="22 23">
    <name type="scientific">Flagellimonas allohymeniacidonis</name>
    <dbReference type="NCBI Taxonomy" id="2517819"/>
    <lineage>
        <taxon>Bacteria</taxon>
        <taxon>Pseudomonadati</taxon>
        <taxon>Bacteroidota</taxon>
        <taxon>Flavobacteriia</taxon>
        <taxon>Flavobacteriales</taxon>
        <taxon>Flavobacteriaceae</taxon>
        <taxon>Flagellimonas</taxon>
    </lineage>
</organism>
<keyword evidence="14" id="KW-0333">Golgi apparatus</keyword>
<keyword evidence="9" id="KW-0479">Metal-binding</keyword>
<keyword evidence="15" id="KW-0482">Metalloprotease</keyword>
<keyword evidence="7" id="KW-0121">Carboxypeptidase</keyword>
<dbReference type="GO" id="GO:0005576">
    <property type="term" value="C:extracellular region"/>
    <property type="evidence" value="ECO:0007669"/>
    <property type="project" value="UniProtKB-SubCell"/>
</dbReference>
<evidence type="ECO:0000256" key="4">
    <source>
        <dbReference type="ARBA" id="ARBA00004613"/>
    </source>
</evidence>